<dbReference type="Proteomes" id="UP000188836">
    <property type="component" value="Unassembled WGS sequence"/>
</dbReference>
<organism evidence="1 2">
    <name type="scientific">Nocardia donostiensis</name>
    <dbReference type="NCBI Taxonomy" id="1538463"/>
    <lineage>
        <taxon>Bacteria</taxon>
        <taxon>Bacillati</taxon>
        <taxon>Actinomycetota</taxon>
        <taxon>Actinomycetes</taxon>
        <taxon>Mycobacteriales</taxon>
        <taxon>Nocardiaceae</taxon>
        <taxon>Nocardia</taxon>
    </lineage>
</organism>
<reference evidence="1 2" key="1">
    <citation type="journal article" date="2016" name="Antonie Van Leeuwenhoek">
        <title>Nocardia donostiensis sp. nov., isolated from human respiratory specimens.</title>
        <authorList>
            <person name="Ercibengoa M."/>
            <person name="Bell M."/>
            <person name="Marimon J.M."/>
            <person name="Humrighouse B."/>
            <person name="Klenk H.P."/>
            <person name="Potter G."/>
            <person name="Perez-Trallero E."/>
        </authorList>
    </citation>
    <scope>NUCLEOTIDE SEQUENCE [LARGE SCALE GENOMIC DNA]</scope>
    <source>
        <strain evidence="1 2">X1655</strain>
    </source>
</reference>
<sequence>MLPIVVGLVAAVAACGRVEASKTPLEDKNDLRAVCEGGGFIGPKRTAFPDAAAYAGGQPPLIIVEHGGIDHSSTAAGWNMFHSSDLDIEPIADPKLVQLVACAEHGDDYEQVGTCSFDEGETAEVLRSSAKVTIFEARTAEKVTEITVDAAEYTCPFLLYYQGKPMVYTSPTLQEYREALTEAIPGVEVVT</sequence>
<name>A0A1V2TB47_9NOCA</name>
<evidence type="ECO:0000313" key="2">
    <source>
        <dbReference type="Proteomes" id="UP000188836"/>
    </source>
</evidence>
<keyword evidence="2" id="KW-1185">Reference proteome</keyword>
<dbReference type="AlphaFoldDB" id="A0A1V2TB47"/>
<proteinExistence type="predicted"/>
<comment type="caution">
    <text evidence="1">The sequence shown here is derived from an EMBL/GenBank/DDBJ whole genome shotgun (WGS) entry which is preliminary data.</text>
</comment>
<dbReference type="EMBL" id="MUMY01000020">
    <property type="protein sequence ID" value="ONM46733.1"/>
    <property type="molecule type" value="Genomic_DNA"/>
</dbReference>
<evidence type="ECO:0000313" key="1">
    <source>
        <dbReference type="EMBL" id="ONM46733.1"/>
    </source>
</evidence>
<gene>
    <name evidence="1" type="ORF">B0T46_20960</name>
</gene>
<protein>
    <submittedName>
        <fullName evidence="1">Uncharacterized protein</fullName>
    </submittedName>
</protein>
<accession>A0A1V2TB47</accession>